<dbReference type="Gene3D" id="3.10.350.10">
    <property type="entry name" value="LysM domain"/>
    <property type="match status" value="2"/>
</dbReference>
<feature type="chain" id="PRO_5017562683" evidence="2">
    <location>
        <begin position="25"/>
        <end position="265"/>
    </location>
</feature>
<dbReference type="InterPro" id="IPR051933">
    <property type="entry name" value="Resuscitation_pf_RpfB"/>
</dbReference>
<dbReference type="SUPFAM" id="SSF54106">
    <property type="entry name" value="LysM domain"/>
    <property type="match status" value="2"/>
</dbReference>
<evidence type="ECO:0000256" key="2">
    <source>
        <dbReference type="SAM" id="SignalP"/>
    </source>
</evidence>
<keyword evidence="5" id="KW-1185">Reference proteome</keyword>
<dbReference type="Pfam" id="PF06725">
    <property type="entry name" value="3D"/>
    <property type="match status" value="1"/>
</dbReference>
<dbReference type="Proteomes" id="UP000257143">
    <property type="component" value="Unassembled WGS sequence"/>
</dbReference>
<dbReference type="PANTHER" id="PTHR39160">
    <property type="entry name" value="CELL WALL-BINDING PROTEIN YOCH"/>
    <property type="match status" value="1"/>
</dbReference>
<dbReference type="GO" id="GO:0004553">
    <property type="term" value="F:hydrolase activity, hydrolyzing O-glycosyl compounds"/>
    <property type="evidence" value="ECO:0007669"/>
    <property type="project" value="InterPro"/>
</dbReference>
<protein>
    <submittedName>
        <fullName evidence="4">Cell wall-binding protein</fullName>
    </submittedName>
</protein>
<evidence type="ECO:0000259" key="3">
    <source>
        <dbReference type="PROSITE" id="PS51782"/>
    </source>
</evidence>
<dbReference type="RefSeq" id="WP_115773542.1">
    <property type="nucleotide sequence ID" value="NZ_PIOC01000017.1"/>
</dbReference>
<accession>A0A3D8PQI6</accession>
<evidence type="ECO:0000313" key="5">
    <source>
        <dbReference type="Proteomes" id="UP000257143"/>
    </source>
</evidence>
<dbReference type="InterPro" id="IPR010611">
    <property type="entry name" value="3D_dom"/>
</dbReference>
<sequence>MKKIVIALALIIFSFIAWSSKVSAEEITVHKGETLWDIAQAHNITVEELIETNNLTTTVIYPDQVILTKNITNKHIVEKGDTLWDIGKEYSVTVENLQDWNNLTTELIVIGQHLLIHKGNNAEEISLEAESVDSQDKEIAATTIQETDPPLVIVEEEQPTNEAVEEESIAGHTITVTATAYTVQSAGGSGITATGINLNQNPNIKLIAVDPNVIPLGTEVYVEGYGHAIAGDTGGAIRGNKIDIYVPTSNEAFDWGVRTVNVTIK</sequence>
<proteinExistence type="predicted"/>
<dbReference type="SMART" id="SM00257">
    <property type="entry name" value="LysM"/>
    <property type="match status" value="2"/>
</dbReference>
<dbReference type="PROSITE" id="PS51782">
    <property type="entry name" value="LYSM"/>
    <property type="match status" value="2"/>
</dbReference>
<dbReference type="AlphaFoldDB" id="A0A3D8PQI6"/>
<dbReference type="InterPro" id="IPR036908">
    <property type="entry name" value="RlpA-like_sf"/>
</dbReference>
<dbReference type="InterPro" id="IPR036779">
    <property type="entry name" value="LysM_dom_sf"/>
</dbReference>
<keyword evidence="1 2" id="KW-0732">Signal</keyword>
<gene>
    <name evidence="4" type="ORF">CWR48_12350</name>
</gene>
<organism evidence="4 5">
    <name type="scientific">Oceanobacillus arenosus</name>
    <dbReference type="NCBI Taxonomy" id="1229153"/>
    <lineage>
        <taxon>Bacteria</taxon>
        <taxon>Bacillati</taxon>
        <taxon>Bacillota</taxon>
        <taxon>Bacilli</taxon>
        <taxon>Bacillales</taxon>
        <taxon>Bacillaceae</taxon>
        <taxon>Oceanobacillus</taxon>
    </lineage>
</organism>
<reference evidence="5" key="1">
    <citation type="submission" date="2017-11" db="EMBL/GenBank/DDBJ databases">
        <authorList>
            <person name="Zhu W."/>
        </authorList>
    </citation>
    <scope>NUCLEOTIDE SEQUENCE [LARGE SCALE GENOMIC DNA]</scope>
    <source>
        <strain evidence="5">CAU 1183</strain>
    </source>
</reference>
<dbReference type="OrthoDB" id="9798935at2"/>
<dbReference type="Gene3D" id="2.40.40.10">
    <property type="entry name" value="RlpA-like domain"/>
    <property type="match status" value="1"/>
</dbReference>
<name>A0A3D8PQI6_9BACI</name>
<feature type="signal peptide" evidence="2">
    <location>
        <begin position="1"/>
        <end position="24"/>
    </location>
</feature>
<dbReference type="InterPro" id="IPR018392">
    <property type="entry name" value="LysM"/>
</dbReference>
<evidence type="ECO:0000313" key="4">
    <source>
        <dbReference type="EMBL" id="RDW18363.1"/>
    </source>
</evidence>
<feature type="domain" description="LysM" evidence="3">
    <location>
        <begin position="73"/>
        <end position="116"/>
    </location>
</feature>
<dbReference type="GO" id="GO:0009254">
    <property type="term" value="P:peptidoglycan turnover"/>
    <property type="evidence" value="ECO:0007669"/>
    <property type="project" value="InterPro"/>
</dbReference>
<evidence type="ECO:0000256" key="1">
    <source>
        <dbReference type="ARBA" id="ARBA00022729"/>
    </source>
</evidence>
<dbReference type="CDD" id="cd00118">
    <property type="entry name" value="LysM"/>
    <property type="match status" value="2"/>
</dbReference>
<dbReference type="SUPFAM" id="SSF50685">
    <property type="entry name" value="Barwin-like endoglucanases"/>
    <property type="match status" value="1"/>
</dbReference>
<dbReference type="Pfam" id="PF01476">
    <property type="entry name" value="LysM"/>
    <property type="match status" value="2"/>
</dbReference>
<dbReference type="GO" id="GO:0019867">
    <property type="term" value="C:outer membrane"/>
    <property type="evidence" value="ECO:0007669"/>
    <property type="project" value="InterPro"/>
</dbReference>
<feature type="domain" description="LysM" evidence="3">
    <location>
        <begin position="25"/>
        <end position="68"/>
    </location>
</feature>
<comment type="caution">
    <text evidence="4">The sequence shown here is derived from an EMBL/GenBank/DDBJ whole genome shotgun (WGS) entry which is preliminary data.</text>
</comment>
<dbReference type="EMBL" id="PIOC01000017">
    <property type="protein sequence ID" value="RDW18363.1"/>
    <property type="molecule type" value="Genomic_DNA"/>
</dbReference>
<dbReference type="PANTHER" id="PTHR39160:SF6">
    <property type="entry name" value="CELL WALL-BINDING PROTEIN YOCH"/>
    <property type="match status" value="1"/>
</dbReference>
<dbReference type="CDD" id="cd22786">
    <property type="entry name" value="DPBB_YuiC-like"/>
    <property type="match status" value="1"/>
</dbReference>